<dbReference type="AlphaFoldDB" id="A0A2T5FUD2"/>
<dbReference type="RefSeq" id="WP_107969890.1">
    <property type="nucleotide sequence ID" value="NZ_NWBU01000017.1"/>
</dbReference>
<gene>
    <name evidence="4" type="ORF">CLG96_16935</name>
</gene>
<dbReference type="CDD" id="cd04276">
    <property type="entry name" value="ZnMc_MMP_like_2"/>
    <property type="match status" value="1"/>
</dbReference>
<dbReference type="InterPro" id="IPR024079">
    <property type="entry name" value="MetalloPept_cat_dom_sf"/>
</dbReference>
<feature type="signal peptide" evidence="1">
    <location>
        <begin position="1"/>
        <end position="28"/>
    </location>
</feature>
<dbReference type="OrthoDB" id="9776599at2"/>
<keyword evidence="1" id="KW-0732">Signal</keyword>
<dbReference type="PANTHER" id="PTHR38478">
    <property type="entry name" value="PEPTIDASE M1A AND M12B"/>
    <property type="match status" value="1"/>
</dbReference>
<protein>
    <submittedName>
        <fullName evidence="4">Peptidase</fullName>
    </submittedName>
</protein>
<evidence type="ECO:0000259" key="2">
    <source>
        <dbReference type="Pfam" id="PF16313"/>
    </source>
</evidence>
<dbReference type="InterPro" id="IPR032534">
    <property type="entry name" value="EcxA_zinc-bd"/>
</dbReference>
<dbReference type="PANTHER" id="PTHR38478:SF1">
    <property type="entry name" value="ZINC DEPENDENT METALLOPROTEASE DOMAIN LIPOPROTEIN"/>
    <property type="match status" value="1"/>
</dbReference>
<evidence type="ECO:0000313" key="5">
    <source>
        <dbReference type="Proteomes" id="UP000244162"/>
    </source>
</evidence>
<dbReference type="Gene3D" id="3.40.390.10">
    <property type="entry name" value="Collagenase (Catalytic Domain)"/>
    <property type="match status" value="1"/>
</dbReference>
<dbReference type="InterPro" id="IPR033413">
    <property type="entry name" value="DUF5117"/>
</dbReference>
<feature type="domain" description="EcxA zinc-binding" evidence="2">
    <location>
        <begin position="408"/>
        <end position="713"/>
    </location>
</feature>
<dbReference type="GO" id="GO:0008237">
    <property type="term" value="F:metallopeptidase activity"/>
    <property type="evidence" value="ECO:0007669"/>
    <property type="project" value="InterPro"/>
</dbReference>
<dbReference type="InterPro" id="IPR034032">
    <property type="entry name" value="Zn_MMP-like_bac"/>
</dbReference>
<dbReference type="SUPFAM" id="SSF55486">
    <property type="entry name" value="Metalloproteases ('zincins'), catalytic domain"/>
    <property type="match status" value="1"/>
</dbReference>
<sequence length="815" mass="87195">MKCGILAASGCALLALAAMTGAPAAAQAGVQTVANADGLLPVRVNAAEGRILVTLPAPDREGISGRFLHATALRTGLGSAAIRLDHAMNGPTRILAFRRLGKKIAISFENPRFRATGDAAGQTGARESFPFSTVWMADIVSTEPDGGVVIDIAPFLTRDVMDIAGSLNEGGKGFKLVDSLSAADPGSVKIFPDNIEMEAVQTFQSETPGKEVETIASDPRQVSFVVHHSLVRLPDAGYQPRRFDIRAGGFGSQVFDFGTPLGQDVVYQLANRFRVEKIDPTAARSRVKKPIIFYIDRAAPEPVRTALAEGVGWWSQAFDAAGLIDAFQVKILPEGVDPLDVRYNVVNWDNRLTRGWSYGQVIADPRTGEIVKGSVLLGSLRVRQDMIIFEGLVGAGEDNSGGPNDPVRASLARIRQLGAHEVGHALGFVHNFAGSTQGRSSVMDYPAPRIGLTNGRIDLSDAYATGIGDWDKFTVDWLYGQPAPGVDPDAAAHAKAAALQASGMRFVTDIDGRAPDTPNPWGSMWDDGPDPTAELIRMMAVRRVAITNFGPGVLRQYEPLANLRRKFVPVWLLHRYQVDAVAKLIGGMDYAYAVAGDGRPPAAAVPAATQYAALDALLATLSATELAVPDRLVGPLSSGVNGRSDPQYDIEIFKNAGAAMFDPLVAADVAAQVTLDTLLAPSRLIRVYEQHRRDASLLGLDALLDRLMAATVDARHDAVGRRIAHRTIVTLARTARDPATSVDVAAVIDDRLRGLADRLARSAGKGEDAAWCRSVAHLLRDDERLERELAKRPRAPAIPAGMPIGGAEMGWIDEL</sequence>
<dbReference type="EMBL" id="NWBU01000017">
    <property type="protein sequence ID" value="PTQ07887.1"/>
    <property type="molecule type" value="Genomic_DNA"/>
</dbReference>
<proteinExistence type="predicted"/>
<feature type="domain" description="DUF5117" evidence="3">
    <location>
        <begin position="89"/>
        <end position="277"/>
    </location>
</feature>
<dbReference type="Pfam" id="PF16313">
    <property type="entry name" value="DUF4953"/>
    <property type="match status" value="1"/>
</dbReference>
<organism evidence="4 5">
    <name type="scientific">Sphingomonas oleivorans</name>
    <dbReference type="NCBI Taxonomy" id="1735121"/>
    <lineage>
        <taxon>Bacteria</taxon>
        <taxon>Pseudomonadati</taxon>
        <taxon>Pseudomonadota</taxon>
        <taxon>Alphaproteobacteria</taxon>
        <taxon>Sphingomonadales</taxon>
        <taxon>Sphingomonadaceae</taxon>
        <taxon>Sphingomonas</taxon>
    </lineage>
</organism>
<accession>A0A2T5FUD2</accession>
<evidence type="ECO:0000313" key="4">
    <source>
        <dbReference type="EMBL" id="PTQ07887.1"/>
    </source>
</evidence>
<evidence type="ECO:0000256" key="1">
    <source>
        <dbReference type="SAM" id="SignalP"/>
    </source>
</evidence>
<keyword evidence="5" id="KW-1185">Reference proteome</keyword>
<reference evidence="4 5" key="1">
    <citation type="submission" date="2017-09" db="EMBL/GenBank/DDBJ databases">
        <title>Sphingomonas panjinensis sp.nov., isolated from oil-contaminated soil.</title>
        <authorList>
            <person name="Wang L."/>
            <person name="Chen L."/>
        </authorList>
    </citation>
    <scope>NUCLEOTIDE SEQUENCE [LARGE SCALE GENOMIC DNA]</scope>
    <source>
        <strain evidence="4 5">FW-11</strain>
    </source>
</reference>
<comment type="caution">
    <text evidence="4">The sequence shown here is derived from an EMBL/GenBank/DDBJ whole genome shotgun (WGS) entry which is preliminary data.</text>
</comment>
<dbReference type="Proteomes" id="UP000244162">
    <property type="component" value="Unassembled WGS sequence"/>
</dbReference>
<feature type="chain" id="PRO_5015712250" evidence="1">
    <location>
        <begin position="29"/>
        <end position="815"/>
    </location>
</feature>
<name>A0A2T5FUD2_9SPHN</name>
<dbReference type="Pfam" id="PF17148">
    <property type="entry name" value="DUF5117"/>
    <property type="match status" value="1"/>
</dbReference>
<evidence type="ECO:0000259" key="3">
    <source>
        <dbReference type="Pfam" id="PF17148"/>
    </source>
</evidence>